<organism evidence="3 4">
    <name type="scientific">Candidatus Synechococcus spongiarum 15L</name>
    <dbReference type="NCBI Taxonomy" id="1608419"/>
    <lineage>
        <taxon>Bacteria</taxon>
        <taxon>Bacillati</taxon>
        <taxon>Cyanobacteriota</taxon>
        <taxon>Cyanophyceae</taxon>
        <taxon>Synechococcales</taxon>
        <taxon>Synechococcaceae</taxon>
        <taxon>Synechococcus</taxon>
    </lineage>
</organism>
<evidence type="ECO:0000313" key="4">
    <source>
        <dbReference type="Proteomes" id="UP000035037"/>
    </source>
</evidence>
<comment type="caution">
    <text evidence="3">The sequence shown here is derived from an EMBL/GenBank/DDBJ whole genome shotgun (WGS) entry which is preliminary data.</text>
</comment>
<name>A0A0G8AV42_9SYNE</name>
<dbReference type="STRING" id="431041.FLM9_619"/>
<protein>
    <recommendedName>
        <fullName evidence="2">Segregation and condensation protein A</fullName>
    </recommendedName>
</protein>
<reference evidence="3 4" key="1">
    <citation type="submission" date="2015-02" db="EMBL/GenBank/DDBJ databases">
        <authorList>
            <person name="Slaby B."/>
            <person name="Hentschel U."/>
        </authorList>
    </citation>
    <scope>NUCLEOTIDE SEQUENCE [LARGE SCALE GENOMIC DNA]</scope>
    <source>
        <strain evidence="3">15L</strain>
    </source>
</reference>
<dbReference type="Proteomes" id="UP000035037">
    <property type="component" value="Unassembled WGS sequence"/>
</dbReference>
<keyword evidence="1" id="KW-0159">Chromosome partition</keyword>
<dbReference type="PATRIC" id="fig|1608419.3.peg.353"/>
<evidence type="ECO:0000313" key="3">
    <source>
        <dbReference type="EMBL" id="KKZ11832.1"/>
    </source>
</evidence>
<accession>A0A0G8AV42</accession>
<proteinExistence type="predicted"/>
<gene>
    <name evidence="3" type="ORF">TQ37_06380</name>
</gene>
<dbReference type="GO" id="GO:0007059">
    <property type="term" value="P:chromosome segregation"/>
    <property type="evidence" value="ECO:0007669"/>
    <property type="project" value="UniProtKB-KW"/>
</dbReference>
<reference evidence="3 4" key="2">
    <citation type="submission" date="2015-05" db="EMBL/GenBank/DDBJ databases">
        <title>Lifestyle Evolution in Cyanobacterial Symbionts of Sponges.</title>
        <authorList>
            <person name="Burgsdorf I."/>
            <person name="Slaby B.M."/>
            <person name="Handley K.M."/>
            <person name="Haber M."/>
            <person name="Blom J."/>
            <person name="Marshall C.W."/>
            <person name="Gilbert J.A."/>
            <person name="Hentschel U."/>
            <person name="Steindler L."/>
        </authorList>
    </citation>
    <scope>NUCLEOTIDE SEQUENCE [LARGE SCALE GENOMIC DNA]</scope>
    <source>
        <strain evidence="3">15L</strain>
    </source>
</reference>
<evidence type="ECO:0000256" key="1">
    <source>
        <dbReference type="ARBA" id="ARBA00022829"/>
    </source>
</evidence>
<dbReference type="InterPro" id="IPR003768">
    <property type="entry name" value="ScpA"/>
</dbReference>
<dbReference type="Pfam" id="PF02616">
    <property type="entry name" value="SMC_ScpA"/>
    <property type="match status" value="1"/>
</dbReference>
<evidence type="ECO:0000256" key="2">
    <source>
        <dbReference type="ARBA" id="ARBA00044777"/>
    </source>
</evidence>
<dbReference type="PANTHER" id="PTHR33969:SF2">
    <property type="entry name" value="SEGREGATION AND CONDENSATION PROTEIN A"/>
    <property type="match status" value="1"/>
</dbReference>
<sequence length="283" mass="31348">MGTTDGSRVAIRLLQEAAERGELDPWDVDVIAVVDGFLDQLHVRMALPRLASGRGGSYEQDLSESSEAFLAASVLVALKARILEQHILSPESDGDDEDIFDDTDDPEAAESEPLLMLPLHTEEHLKRRLVAPPPLRRPVTLGELIRNLETMADQLEQHDTASRSRSRTKAFSRQHAMEQVAALAHREKLPETTAALDRFLDRWAAGGGAFEELVRAWAEAAPADLDRDRVGVFWALLFLCSQGRVDLRQDQGLYGPLTVQVRIRRQAAPGRLMALRTAPPRAA</sequence>
<dbReference type="EMBL" id="JYFQ01000129">
    <property type="protein sequence ID" value="KKZ11832.1"/>
    <property type="molecule type" value="Genomic_DNA"/>
</dbReference>
<dbReference type="AlphaFoldDB" id="A0A0G8AV42"/>
<dbReference type="PANTHER" id="PTHR33969">
    <property type="entry name" value="SEGREGATION AND CONDENSATION PROTEIN A"/>
    <property type="match status" value="1"/>
</dbReference>